<comment type="caution">
    <text evidence="3">The sequence shown here is derived from an EMBL/GenBank/DDBJ whole genome shotgun (WGS) entry which is preliminary data.</text>
</comment>
<evidence type="ECO:0000259" key="2">
    <source>
        <dbReference type="Pfam" id="PF03787"/>
    </source>
</evidence>
<dbReference type="InterPro" id="IPR005537">
    <property type="entry name" value="RAMP_III_fam"/>
</dbReference>
<feature type="domain" description="CRISPR type III-associated protein" evidence="2">
    <location>
        <begin position="23"/>
        <end position="191"/>
    </location>
</feature>
<dbReference type="STRING" id="1795632.TH606_09650"/>
<gene>
    <name evidence="3" type="ORF">TH606_09650</name>
</gene>
<dbReference type="InterPro" id="IPR007522">
    <property type="entry name" value="CRISPR-assoc_prot_TM1795"/>
</dbReference>
<dbReference type="AlphaFoldDB" id="A0A177E602"/>
<dbReference type="OrthoDB" id="190500at2"/>
<evidence type="ECO:0000313" key="4">
    <source>
        <dbReference type="Proteomes" id="UP000076964"/>
    </source>
</evidence>
<sequence>MNKQDRLKNLRQRFDKLVTIKFKCRIITPMFLGDAEQKASLRSAPFKGLLRYWWRVAAGRKFPSYSDLLKEETKIFGGGGEESKKSLVRVEVEGNPQVVEDPRIPGVNNVRHPEVIRPVHPLLYLGYGPVIWKKGKGAIYNRSYLNPEDTFQLILRVPGSLLNNETFKLALILFRAFGAVGSRSRNGWGSFQVEKIEGCPHWDENFTERLPKDLPSWKDCFNKSYPHTLAKGDNDKLLLWKIEEFESWEKAMKFLAEVYIYVRTGVPQRGYKWPKQMRLDADAQNLIAERHLLGFPLTNHPARNAGWKRLASPLHFFIRRGNNNKYLAFILHLPYFIESAQRFVSQADQIKLWQKVHQRLDDAMQRASINDCL</sequence>
<name>A0A177E602_9BACT</name>
<organism evidence="3 4">
    <name type="scientific">Thermodesulfatator autotrophicus</name>
    <dbReference type="NCBI Taxonomy" id="1795632"/>
    <lineage>
        <taxon>Bacteria</taxon>
        <taxon>Pseudomonadati</taxon>
        <taxon>Thermodesulfobacteriota</taxon>
        <taxon>Thermodesulfobacteria</taxon>
        <taxon>Thermodesulfobacteriales</taxon>
        <taxon>Thermodesulfatatoraceae</taxon>
        <taxon>Thermodesulfatator</taxon>
    </lineage>
</organism>
<dbReference type="RefSeq" id="WP_068543373.1">
    <property type="nucleotide sequence ID" value="NZ_LSFI01000049.1"/>
</dbReference>
<dbReference type="NCBIfam" id="TIGR01894">
    <property type="entry name" value="cas_TM1795_cmr1"/>
    <property type="match status" value="1"/>
</dbReference>
<accession>A0A177E602</accession>
<keyword evidence="4" id="KW-1185">Reference proteome</keyword>
<keyword evidence="1" id="KW-0051">Antiviral defense</keyword>
<dbReference type="Pfam" id="PF03787">
    <property type="entry name" value="RAMPs"/>
    <property type="match status" value="1"/>
</dbReference>
<protein>
    <recommendedName>
        <fullName evidence="2">CRISPR type III-associated protein domain-containing protein</fullName>
    </recommendedName>
</protein>
<proteinExistence type="predicted"/>
<dbReference type="GO" id="GO:0051607">
    <property type="term" value="P:defense response to virus"/>
    <property type="evidence" value="ECO:0007669"/>
    <property type="project" value="UniProtKB-KW"/>
</dbReference>
<dbReference type="Proteomes" id="UP000076964">
    <property type="component" value="Unassembled WGS sequence"/>
</dbReference>
<reference evidence="3 4" key="1">
    <citation type="submission" date="2016-02" db="EMBL/GenBank/DDBJ databases">
        <title>Draft genome sequence of Thermodesulfatator sp. S606.</title>
        <authorList>
            <person name="Lai Q."/>
            <person name="Cao J."/>
            <person name="Dupont S."/>
            <person name="Shao Z."/>
            <person name="Jebbar M."/>
            <person name="Alain K."/>
        </authorList>
    </citation>
    <scope>NUCLEOTIDE SEQUENCE [LARGE SCALE GENOMIC DNA]</scope>
    <source>
        <strain evidence="3 4">S606</strain>
    </source>
</reference>
<evidence type="ECO:0000313" key="3">
    <source>
        <dbReference type="EMBL" id="OAG26921.1"/>
    </source>
</evidence>
<evidence type="ECO:0000256" key="1">
    <source>
        <dbReference type="ARBA" id="ARBA00023118"/>
    </source>
</evidence>
<dbReference type="EMBL" id="LSFI01000049">
    <property type="protein sequence ID" value="OAG26921.1"/>
    <property type="molecule type" value="Genomic_DNA"/>
</dbReference>